<gene>
    <name evidence="3" type="ORF">Poly30_25140</name>
</gene>
<proteinExistence type="predicted"/>
<dbReference type="InterPro" id="IPR013216">
    <property type="entry name" value="Methyltransf_11"/>
</dbReference>
<accession>A0A518ESG2</accession>
<evidence type="ECO:0000256" key="1">
    <source>
        <dbReference type="SAM" id="MobiDB-lite"/>
    </source>
</evidence>
<keyword evidence="4" id="KW-1185">Reference proteome</keyword>
<dbReference type="RefSeq" id="WP_145197675.1">
    <property type="nucleotide sequence ID" value="NZ_CP036434.1"/>
</dbReference>
<dbReference type="OrthoDB" id="272052at2"/>
<reference evidence="3 4" key="1">
    <citation type="submission" date="2019-02" db="EMBL/GenBank/DDBJ databases">
        <title>Deep-cultivation of Planctomycetes and their phenomic and genomic characterization uncovers novel biology.</title>
        <authorList>
            <person name="Wiegand S."/>
            <person name="Jogler M."/>
            <person name="Boedeker C."/>
            <person name="Pinto D."/>
            <person name="Vollmers J."/>
            <person name="Rivas-Marin E."/>
            <person name="Kohn T."/>
            <person name="Peeters S.H."/>
            <person name="Heuer A."/>
            <person name="Rast P."/>
            <person name="Oberbeckmann S."/>
            <person name="Bunk B."/>
            <person name="Jeske O."/>
            <person name="Meyerdierks A."/>
            <person name="Storesund J.E."/>
            <person name="Kallscheuer N."/>
            <person name="Luecker S."/>
            <person name="Lage O.M."/>
            <person name="Pohl T."/>
            <person name="Merkel B.J."/>
            <person name="Hornburger P."/>
            <person name="Mueller R.-W."/>
            <person name="Bruemmer F."/>
            <person name="Labrenz M."/>
            <person name="Spormann A.M."/>
            <person name="Op den Camp H."/>
            <person name="Overmann J."/>
            <person name="Amann R."/>
            <person name="Jetten M.S.M."/>
            <person name="Mascher T."/>
            <person name="Medema M.H."/>
            <person name="Devos D.P."/>
            <person name="Kaster A.-K."/>
            <person name="Ovreas L."/>
            <person name="Rohde M."/>
            <person name="Galperin M.Y."/>
            <person name="Jogler C."/>
        </authorList>
    </citation>
    <scope>NUCLEOTIDE SEQUENCE [LARGE SCALE GENOMIC DNA]</scope>
    <source>
        <strain evidence="3 4">Poly30</strain>
    </source>
</reference>
<dbReference type="Gene3D" id="3.40.50.150">
    <property type="entry name" value="Vaccinia Virus protein VP39"/>
    <property type="match status" value="1"/>
</dbReference>
<dbReference type="Proteomes" id="UP000320390">
    <property type="component" value="Chromosome"/>
</dbReference>
<evidence type="ECO:0000259" key="2">
    <source>
        <dbReference type="Pfam" id="PF08241"/>
    </source>
</evidence>
<dbReference type="GO" id="GO:0032259">
    <property type="term" value="P:methylation"/>
    <property type="evidence" value="ECO:0007669"/>
    <property type="project" value="UniProtKB-KW"/>
</dbReference>
<feature type="domain" description="Methyltransferase type 11" evidence="2">
    <location>
        <begin position="90"/>
        <end position="180"/>
    </location>
</feature>
<dbReference type="GO" id="GO:0008757">
    <property type="term" value="F:S-adenosylmethionine-dependent methyltransferase activity"/>
    <property type="evidence" value="ECO:0007669"/>
    <property type="project" value="InterPro"/>
</dbReference>
<evidence type="ECO:0000313" key="3">
    <source>
        <dbReference type="EMBL" id="QDV06995.1"/>
    </source>
</evidence>
<keyword evidence="3" id="KW-0808">Transferase</keyword>
<evidence type="ECO:0000313" key="4">
    <source>
        <dbReference type="Proteomes" id="UP000320390"/>
    </source>
</evidence>
<dbReference type="SUPFAM" id="SSF53335">
    <property type="entry name" value="S-adenosyl-L-methionine-dependent methyltransferases"/>
    <property type="match status" value="1"/>
</dbReference>
<sequence length="251" mass="28624">MNLETDAQKTSPLPMARSTGQPDSSPRPTKLEVYRDPGYAGDYDRRWSGTRGQKRDRRKAAAIRLAWASLVADWSRDRPEGLRTEPRSLLDVPTGTGRFTDLFHELVEGQVLGADLAVAMLLEAQEKHPSGQYCAVDGLHLPFPDDSFDVVVCIRFMHLVRDSEMRRAFLREFARVARVGVIVDYRHGHTFRIWGRHLRHRLGLRKSAPSNPSPKAIRSEIEAAGLRLVAEHRVHFGRYMSDKRLFVTRTE</sequence>
<dbReference type="EMBL" id="CP036434">
    <property type="protein sequence ID" value="QDV06995.1"/>
    <property type="molecule type" value="Genomic_DNA"/>
</dbReference>
<dbReference type="InterPro" id="IPR050508">
    <property type="entry name" value="Methyltransf_Superfamily"/>
</dbReference>
<dbReference type="CDD" id="cd02440">
    <property type="entry name" value="AdoMet_MTases"/>
    <property type="match status" value="1"/>
</dbReference>
<feature type="compositionally biased region" description="Polar residues" evidence="1">
    <location>
        <begin position="18"/>
        <end position="27"/>
    </location>
</feature>
<feature type="region of interest" description="Disordered" evidence="1">
    <location>
        <begin position="1"/>
        <end position="54"/>
    </location>
</feature>
<name>A0A518ESG2_9BACT</name>
<keyword evidence="3" id="KW-0489">Methyltransferase</keyword>
<dbReference type="Pfam" id="PF08241">
    <property type="entry name" value="Methyltransf_11"/>
    <property type="match status" value="1"/>
</dbReference>
<organism evidence="3 4">
    <name type="scientific">Saltatorellus ferox</name>
    <dbReference type="NCBI Taxonomy" id="2528018"/>
    <lineage>
        <taxon>Bacteria</taxon>
        <taxon>Pseudomonadati</taxon>
        <taxon>Planctomycetota</taxon>
        <taxon>Planctomycetia</taxon>
        <taxon>Planctomycetia incertae sedis</taxon>
        <taxon>Saltatorellus</taxon>
    </lineage>
</organism>
<dbReference type="AlphaFoldDB" id="A0A518ESG2"/>
<keyword evidence="3" id="KW-0830">Ubiquinone</keyword>
<dbReference type="InterPro" id="IPR029063">
    <property type="entry name" value="SAM-dependent_MTases_sf"/>
</dbReference>
<protein>
    <submittedName>
        <fullName evidence="3">Ubiquinone/menaquinone biosynthesis methyltransferase</fullName>
    </submittedName>
</protein>
<dbReference type="PANTHER" id="PTHR42912">
    <property type="entry name" value="METHYLTRANSFERASE"/>
    <property type="match status" value="1"/>
</dbReference>